<evidence type="ECO:0000313" key="3">
    <source>
        <dbReference type="EMBL" id="TFY64791.1"/>
    </source>
</evidence>
<comment type="caution">
    <text evidence="3">The sequence shown here is derived from an EMBL/GenBank/DDBJ whole genome shotgun (WGS) entry which is preliminary data.</text>
</comment>
<keyword evidence="4" id="KW-1185">Reference proteome</keyword>
<reference evidence="3 4" key="1">
    <citation type="submission" date="2019-02" db="EMBL/GenBank/DDBJ databases">
        <title>Genome sequencing of the rare red list fungi Dentipellis fragilis.</title>
        <authorList>
            <person name="Buettner E."/>
            <person name="Kellner H."/>
        </authorList>
    </citation>
    <scope>NUCLEOTIDE SEQUENCE [LARGE SCALE GENOMIC DNA]</scope>
    <source>
        <strain evidence="3 4">DSM 105465</strain>
    </source>
</reference>
<accession>A0A4Y9YTA6</accession>
<feature type="compositionally biased region" description="Basic and acidic residues" evidence="1">
    <location>
        <begin position="237"/>
        <end position="254"/>
    </location>
</feature>
<evidence type="ECO:0000256" key="1">
    <source>
        <dbReference type="SAM" id="MobiDB-lite"/>
    </source>
</evidence>
<gene>
    <name evidence="3" type="ORF">EVG20_g5829</name>
</gene>
<dbReference type="EMBL" id="SEOQ01000361">
    <property type="protein sequence ID" value="TFY64791.1"/>
    <property type="molecule type" value="Genomic_DNA"/>
</dbReference>
<feature type="chain" id="PRO_5021498264" evidence="2">
    <location>
        <begin position="16"/>
        <end position="482"/>
    </location>
</feature>
<feature type="region of interest" description="Disordered" evidence="1">
    <location>
        <begin position="237"/>
        <end position="281"/>
    </location>
</feature>
<evidence type="ECO:0000256" key="2">
    <source>
        <dbReference type="SAM" id="SignalP"/>
    </source>
</evidence>
<evidence type="ECO:0000313" key="4">
    <source>
        <dbReference type="Proteomes" id="UP000298327"/>
    </source>
</evidence>
<keyword evidence="2" id="KW-0732">Signal</keyword>
<feature type="region of interest" description="Disordered" evidence="1">
    <location>
        <begin position="416"/>
        <end position="446"/>
    </location>
</feature>
<dbReference type="AlphaFoldDB" id="A0A4Y9YTA6"/>
<sequence length="482" mass="51273">MIVLSLVLALSGAFSVLFSSVTTDVLCTFMCSYIRQSTILASLHRIPLLNPVFLALDYICEPAPVPKMFAVALRSNHSRADRSFDDDSTQSPDPAQLGQAYLIGLSTALLLILVLNLSHQFVTSGSKSLLETDEPATPKNLTVILEGDIDFLEQVMAQICQISNVPYSAVDLDAGLPQTLSFRQPGLDATNATATPVFDTCTGPGSTADTIGPDVGASLSAAPGTSAVSEIQLADPEHAGDEHADQQAVHDDTAKSAANDEQASNATFDMPSRGPSEGDVLSAKAEDVALCSKIEEAVLSPEVGQSDKVLQLRNRNPDYFSAESMPAVDRTCEALALCVMRTYSGQDNVCDEDKLVEALDLPVQPQTLAELRAALEAEASANNELSADCDDLILVSAPAPDVLEVSDTASEHEVAAEHAQERAPLPVSVSTGGHCPGPERAQPVDRNSPEHFESLFQGLEVRLPYTVLLNYSDLPLPHLALR</sequence>
<feature type="signal peptide" evidence="2">
    <location>
        <begin position="1"/>
        <end position="15"/>
    </location>
</feature>
<dbReference type="OrthoDB" id="10420865at2759"/>
<name>A0A4Y9YTA6_9AGAM</name>
<organism evidence="3 4">
    <name type="scientific">Dentipellis fragilis</name>
    <dbReference type="NCBI Taxonomy" id="205917"/>
    <lineage>
        <taxon>Eukaryota</taxon>
        <taxon>Fungi</taxon>
        <taxon>Dikarya</taxon>
        <taxon>Basidiomycota</taxon>
        <taxon>Agaricomycotina</taxon>
        <taxon>Agaricomycetes</taxon>
        <taxon>Russulales</taxon>
        <taxon>Hericiaceae</taxon>
        <taxon>Dentipellis</taxon>
    </lineage>
</organism>
<dbReference type="Proteomes" id="UP000298327">
    <property type="component" value="Unassembled WGS sequence"/>
</dbReference>
<protein>
    <submittedName>
        <fullName evidence="3">Uncharacterized protein</fullName>
    </submittedName>
</protein>
<proteinExistence type="predicted"/>